<organism evidence="6 7">
    <name type="scientific">Actinospica durhamensis</name>
    <dbReference type="NCBI Taxonomy" id="1508375"/>
    <lineage>
        <taxon>Bacteria</taxon>
        <taxon>Bacillati</taxon>
        <taxon>Actinomycetota</taxon>
        <taxon>Actinomycetes</taxon>
        <taxon>Catenulisporales</taxon>
        <taxon>Actinospicaceae</taxon>
        <taxon>Actinospica</taxon>
    </lineage>
</organism>
<proteinExistence type="inferred from homology"/>
<evidence type="ECO:0000256" key="1">
    <source>
        <dbReference type="ARBA" id="ARBA00006484"/>
    </source>
</evidence>
<feature type="domain" description="Ketoreductase" evidence="5">
    <location>
        <begin position="8"/>
        <end position="188"/>
    </location>
</feature>
<evidence type="ECO:0000256" key="2">
    <source>
        <dbReference type="ARBA" id="ARBA00023002"/>
    </source>
</evidence>
<dbReference type="FunFam" id="3.40.50.720:FF:000084">
    <property type="entry name" value="Short-chain dehydrogenase reductase"/>
    <property type="match status" value="1"/>
</dbReference>
<dbReference type="Pfam" id="PF00106">
    <property type="entry name" value="adh_short"/>
    <property type="match status" value="1"/>
</dbReference>
<evidence type="ECO:0000313" key="7">
    <source>
        <dbReference type="Proteomes" id="UP000675781"/>
    </source>
</evidence>
<dbReference type="SUPFAM" id="SSF51735">
    <property type="entry name" value="NAD(P)-binding Rossmann-fold domains"/>
    <property type="match status" value="1"/>
</dbReference>
<dbReference type="PANTHER" id="PTHR42879:SF2">
    <property type="entry name" value="3-OXOACYL-[ACYL-CARRIER-PROTEIN] REDUCTASE FABG"/>
    <property type="match status" value="1"/>
</dbReference>
<comment type="similarity">
    <text evidence="1 3">Belongs to the short-chain dehydrogenases/reductases (SDR) family.</text>
</comment>
<sequence length="259" mass="27119">MSVDLKDRTALVTGSTSGIGRATAIALAARGAHVLVVGRNAQRAERVVAEIEGSGGKASFTLTTLGDLESAQDLARWATEAGDGHVDILVNNAGVAFLGPSDAATEAEFDETFGLNVKVPFFLVAALAPAMAERGWGSIVNVSTMVASFGQAGMAMYGASRAGLELLTKAWAAEYGPRGVRVNAVAPGPTRTRMTEGLPDEMVNQLAALAPAGRLAEPEELASAIVFLASDSSTEHRPPMTQQEPPNLNKPTQEEREYR</sequence>
<keyword evidence="2" id="KW-0560">Oxidoreductase</keyword>
<dbReference type="InterPro" id="IPR050259">
    <property type="entry name" value="SDR"/>
</dbReference>
<keyword evidence="7" id="KW-1185">Reference proteome</keyword>
<dbReference type="InterPro" id="IPR002347">
    <property type="entry name" value="SDR_fam"/>
</dbReference>
<dbReference type="CDD" id="cd05233">
    <property type="entry name" value="SDR_c"/>
    <property type="match status" value="1"/>
</dbReference>
<dbReference type="PANTHER" id="PTHR42879">
    <property type="entry name" value="3-OXOACYL-(ACYL-CARRIER-PROTEIN) REDUCTASE"/>
    <property type="match status" value="1"/>
</dbReference>
<dbReference type="InterPro" id="IPR057326">
    <property type="entry name" value="KR_dom"/>
</dbReference>
<feature type="compositionally biased region" description="Polar residues" evidence="4">
    <location>
        <begin position="240"/>
        <end position="251"/>
    </location>
</feature>
<comment type="caution">
    <text evidence="6">The sequence shown here is derived from an EMBL/GenBank/DDBJ whole genome shotgun (WGS) entry which is preliminary data.</text>
</comment>
<evidence type="ECO:0000256" key="4">
    <source>
        <dbReference type="SAM" id="MobiDB-lite"/>
    </source>
</evidence>
<dbReference type="AlphaFoldDB" id="A0A941ELZ3"/>
<gene>
    <name evidence="6" type="ORF">KDL01_06920</name>
</gene>
<evidence type="ECO:0000313" key="6">
    <source>
        <dbReference type="EMBL" id="MBR7832987.1"/>
    </source>
</evidence>
<dbReference type="Proteomes" id="UP000675781">
    <property type="component" value="Unassembled WGS sequence"/>
</dbReference>
<name>A0A941ELZ3_9ACTN</name>
<dbReference type="RefSeq" id="WP_212527511.1">
    <property type="nucleotide sequence ID" value="NZ_JAGSOG010000020.1"/>
</dbReference>
<dbReference type="SMART" id="SM00822">
    <property type="entry name" value="PKS_KR"/>
    <property type="match status" value="1"/>
</dbReference>
<reference evidence="6" key="1">
    <citation type="submission" date="2021-04" db="EMBL/GenBank/DDBJ databases">
        <title>Genome based classification of Actinospica acidithermotolerans sp. nov., an actinobacterium isolated from an Indonesian hot spring.</title>
        <authorList>
            <person name="Kusuma A.B."/>
            <person name="Putra K.E."/>
            <person name="Nafisah S."/>
            <person name="Loh J."/>
            <person name="Nouioui I."/>
            <person name="Goodfellow M."/>
        </authorList>
    </citation>
    <scope>NUCLEOTIDE SEQUENCE</scope>
    <source>
        <strain evidence="6">CSCA 57</strain>
    </source>
</reference>
<dbReference type="GO" id="GO:0016491">
    <property type="term" value="F:oxidoreductase activity"/>
    <property type="evidence" value="ECO:0007669"/>
    <property type="project" value="UniProtKB-KW"/>
</dbReference>
<dbReference type="PRINTS" id="PR00080">
    <property type="entry name" value="SDRFAMILY"/>
</dbReference>
<dbReference type="PRINTS" id="PR00081">
    <property type="entry name" value="GDHRDH"/>
</dbReference>
<accession>A0A941ELZ3</accession>
<protein>
    <submittedName>
        <fullName evidence="6">SDR family oxidoreductase</fullName>
    </submittedName>
</protein>
<evidence type="ECO:0000259" key="5">
    <source>
        <dbReference type="SMART" id="SM00822"/>
    </source>
</evidence>
<dbReference type="InterPro" id="IPR036291">
    <property type="entry name" value="NAD(P)-bd_dom_sf"/>
</dbReference>
<dbReference type="Gene3D" id="3.40.50.720">
    <property type="entry name" value="NAD(P)-binding Rossmann-like Domain"/>
    <property type="match status" value="1"/>
</dbReference>
<evidence type="ECO:0000256" key="3">
    <source>
        <dbReference type="RuleBase" id="RU000363"/>
    </source>
</evidence>
<feature type="region of interest" description="Disordered" evidence="4">
    <location>
        <begin position="228"/>
        <end position="259"/>
    </location>
</feature>
<dbReference type="EMBL" id="JAGSOG010000020">
    <property type="protein sequence ID" value="MBR7832987.1"/>
    <property type="molecule type" value="Genomic_DNA"/>
</dbReference>